<name>A0A1B7WFP6_APHFL</name>
<dbReference type="PANTHER" id="PTHR47331">
    <property type="entry name" value="PHD-TYPE DOMAIN-CONTAINING PROTEIN"/>
    <property type="match status" value="1"/>
</dbReference>
<proteinExistence type="predicted"/>
<feature type="compositionally biased region" description="Basic and acidic residues" evidence="1">
    <location>
        <begin position="12"/>
        <end position="35"/>
    </location>
</feature>
<protein>
    <submittedName>
        <fullName evidence="2">Uncharacterized protein</fullName>
    </submittedName>
</protein>
<accession>A0A1B7WFP6</accession>
<feature type="region of interest" description="Disordered" evidence="1">
    <location>
        <begin position="157"/>
        <end position="196"/>
    </location>
</feature>
<dbReference type="PANTHER" id="PTHR47331:SF4">
    <property type="entry name" value="PEPTIDASE S1 DOMAIN-CONTAINING PROTEIN"/>
    <property type="match status" value="1"/>
</dbReference>
<comment type="caution">
    <text evidence="2">The sequence shown here is derived from an EMBL/GenBank/DDBJ whole genome shotgun (WGS) entry which is preliminary data.</text>
</comment>
<organism evidence="2 3">
    <name type="scientific">Aphanizomenon flos-aquae WA102</name>
    <dbReference type="NCBI Taxonomy" id="1710896"/>
    <lineage>
        <taxon>Bacteria</taxon>
        <taxon>Bacillati</taxon>
        <taxon>Cyanobacteriota</taxon>
        <taxon>Cyanophyceae</taxon>
        <taxon>Nostocales</taxon>
        <taxon>Aphanizomenonaceae</taxon>
        <taxon>Aphanizomenon</taxon>
    </lineage>
</organism>
<dbReference type="InterPro" id="IPR021109">
    <property type="entry name" value="Peptidase_aspartic_dom_sf"/>
</dbReference>
<feature type="non-terminal residue" evidence="2">
    <location>
        <position position="1"/>
    </location>
</feature>
<feature type="compositionally biased region" description="Basic residues" evidence="1">
    <location>
        <begin position="175"/>
        <end position="184"/>
    </location>
</feature>
<feature type="region of interest" description="Disordered" evidence="1">
    <location>
        <begin position="1"/>
        <end position="73"/>
    </location>
</feature>
<dbReference type="AlphaFoldDB" id="A0A1B7WFP6"/>
<evidence type="ECO:0000313" key="3">
    <source>
        <dbReference type="Proteomes" id="UP000092093"/>
    </source>
</evidence>
<evidence type="ECO:0000313" key="2">
    <source>
        <dbReference type="EMBL" id="OBQ35853.1"/>
    </source>
</evidence>
<dbReference type="Proteomes" id="UP000092093">
    <property type="component" value="Unassembled WGS sequence"/>
</dbReference>
<dbReference type="Gene3D" id="2.40.70.10">
    <property type="entry name" value="Acid Proteases"/>
    <property type="match status" value="1"/>
</dbReference>
<gene>
    <name evidence="2" type="ORF">AN484_26035</name>
</gene>
<sequence length="493" mass="54026">GPAENLPGIPEKPPDQEAGRELTLRKGAEARKPAEKGLGTQPVKLNPKAPEFQSKGAEQSKLGKKQEKRPVKVSFKEAGGCPLKGCPDGKKHQVSECWIYQMMSWARRMKATLDHQLCTLCLAEDHMSLVCSLAKATASPCKNGCVEKHHTSLCWGTQTEGRKPASGKLTVDKRPRNRKAKKPPGRPAEAAHRPASPMAKVNALGGGWPVRMLSQRIEVQGGHECVAMWDSGSQATLVTDEFADRAQLEAVETQGLSLVGLGEVTGETTKRAFKVPLITSQGEVREVTAHALSYITTPLEAVDLSEVMHKFPEVTPEDVPDEEGPVDMLLGLDAACMFPEKVRSEGGAALYSSEFGTNWMLVGTQHDVEDGFNQVMEDRRTEAKTRTMAAQAAMLPAKQGEPGWKGKEFFVPSNFIAAEAMGTEVPRRCPSCRGCKECEFKMNALTFKESKELEVITDGLVLDKERRKWTAAYPFCEPPSLLIDNYKQALRIT</sequence>
<dbReference type="EMBL" id="LJOW01000349">
    <property type="protein sequence ID" value="OBQ35853.1"/>
    <property type="molecule type" value="Genomic_DNA"/>
</dbReference>
<evidence type="ECO:0000256" key="1">
    <source>
        <dbReference type="SAM" id="MobiDB-lite"/>
    </source>
</evidence>
<reference evidence="2 3" key="1">
    <citation type="submission" date="2015-09" db="EMBL/GenBank/DDBJ databases">
        <title>Aphanizomenon flos-aquae WA102.</title>
        <authorList>
            <person name="Driscoll C."/>
        </authorList>
    </citation>
    <scope>NUCLEOTIDE SEQUENCE [LARGE SCALE GENOMIC DNA]</scope>
    <source>
        <strain evidence="2">WA102</strain>
    </source>
</reference>
<feature type="non-terminal residue" evidence="2">
    <location>
        <position position="493"/>
    </location>
</feature>